<sequence>MKNVNKFANEDFEGLIINDDLVRFGSSRDGLKVNDALEFDCILLFDISGMKVSKELARFYSSEVVLGMMKLCVFNAEYLIRRFPWIEKNEIFKKFANGDPYFLRRTAKPPTFGINITLNEEEDITDLRDDIRSVQRVHMAIESDKKPRLDIDLVPALHLPNYCVSNPYTLKLSHGFGIEQMNCQVYAVMK</sequence>
<proteinExistence type="predicted"/>
<dbReference type="Gene3D" id="3.30.460.90">
    <property type="match status" value="1"/>
</dbReference>
<protein>
    <submittedName>
        <fullName evidence="1">Uncharacterized protein</fullName>
    </submittedName>
</protein>
<dbReference type="EMBL" id="CACVKT020003494">
    <property type="protein sequence ID" value="CAC5384230.1"/>
    <property type="molecule type" value="Genomic_DNA"/>
</dbReference>
<gene>
    <name evidence="1" type="ORF">MCOR_19894</name>
</gene>
<evidence type="ECO:0000313" key="1">
    <source>
        <dbReference type="EMBL" id="CAC5384230.1"/>
    </source>
</evidence>
<organism evidence="1 2">
    <name type="scientific">Mytilus coruscus</name>
    <name type="common">Sea mussel</name>
    <dbReference type="NCBI Taxonomy" id="42192"/>
    <lineage>
        <taxon>Eukaryota</taxon>
        <taxon>Metazoa</taxon>
        <taxon>Spiralia</taxon>
        <taxon>Lophotrochozoa</taxon>
        <taxon>Mollusca</taxon>
        <taxon>Bivalvia</taxon>
        <taxon>Autobranchia</taxon>
        <taxon>Pteriomorphia</taxon>
        <taxon>Mytilida</taxon>
        <taxon>Mytiloidea</taxon>
        <taxon>Mytilidae</taxon>
        <taxon>Mytilinae</taxon>
        <taxon>Mytilus</taxon>
    </lineage>
</organism>
<reference evidence="1 2" key="1">
    <citation type="submission" date="2020-06" db="EMBL/GenBank/DDBJ databases">
        <authorList>
            <person name="Li R."/>
            <person name="Bekaert M."/>
        </authorList>
    </citation>
    <scope>NUCLEOTIDE SEQUENCE [LARGE SCALE GENOMIC DNA]</scope>
    <source>
        <strain evidence="2">wild</strain>
    </source>
</reference>
<dbReference type="OrthoDB" id="6053056at2759"/>
<evidence type="ECO:0000313" key="2">
    <source>
        <dbReference type="Proteomes" id="UP000507470"/>
    </source>
</evidence>
<accession>A0A6J8BMA5</accession>
<dbReference type="AlphaFoldDB" id="A0A6J8BMA5"/>
<dbReference type="Proteomes" id="UP000507470">
    <property type="component" value="Unassembled WGS sequence"/>
</dbReference>
<keyword evidence="2" id="KW-1185">Reference proteome</keyword>
<name>A0A6J8BMA5_MYTCO</name>